<protein>
    <submittedName>
        <fullName evidence="1">Uncharacterized protein</fullName>
    </submittedName>
</protein>
<dbReference type="EMBL" id="PQ015378">
    <property type="protein sequence ID" value="XDJ14886.1"/>
    <property type="molecule type" value="Genomic_DNA"/>
</dbReference>
<name>A0AB39CDB2_9VIRU</name>
<sequence length="227" mass="25695">MYKLIRYLGLAMIMLGLVIITANAHAEPVRYYSTPVFYGKYTPKIAHCTVDVPARYGFCGWPLYAEEGEVGVTGTNGPEGVFTRLYDEVICLGDICETNYSEPRGSIESEGVTYWYVPKGFYLATIAGKVTAVKYGNGPLARNYPIRDVIIPKGSTDWPDGQFIPVEDDKTYRVWCNEARECSYMSRVMEYSKLKQYIPPVLTIKCDSLFCYDDRDRIVGTNPKTPY</sequence>
<proteinExistence type="predicted"/>
<organism evidence="1">
    <name type="scientific">Pseudomonas phage RVTF4</name>
    <dbReference type="NCBI Taxonomy" id="3236931"/>
    <lineage>
        <taxon>Viruses</taxon>
    </lineage>
</organism>
<reference evidence="1" key="1">
    <citation type="submission" date="2024-07" db="EMBL/GenBank/DDBJ databases">
        <authorList>
            <person name="Bringhurst R.M."/>
            <person name="Homer T.E."/>
        </authorList>
    </citation>
    <scope>NUCLEOTIDE SEQUENCE</scope>
</reference>
<accession>A0AB39CDB2</accession>
<evidence type="ECO:0000313" key="1">
    <source>
        <dbReference type="EMBL" id="XDJ14886.1"/>
    </source>
</evidence>